<dbReference type="GO" id="GO:0016747">
    <property type="term" value="F:acyltransferase activity, transferring groups other than amino-acyl groups"/>
    <property type="evidence" value="ECO:0007669"/>
    <property type="project" value="InterPro"/>
</dbReference>
<dbReference type="PROSITE" id="PS51186">
    <property type="entry name" value="GNAT"/>
    <property type="match status" value="1"/>
</dbReference>
<evidence type="ECO:0000313" key="3">
    <source>
        <dbReference type="Proteomes" id="UP000186769"/>
    </source>
</evidence>
<dbReference type="InterPro" id="IPR016181">
    <property type="entry name" value="Acyl_CoA_acyltransferase"/>
</dbReference>
<dbReference type="InterPro" id="IPR000182">
    <property type="entry name" value="GNAT_dom"/>
</dbReference>
<dbReference type="PANTHER" id="PTHR43610">
    <property type="entry name" value="BLL6696 PROTEIN"/>
    <property type="match status" value="1"/>
</dbReference>
<proteinExistence type="predicted"/>
<dbReference type="AlphaFoldDB" id="A0A1Q8X3Q9"/>
<sequence>MIDAMSTTESHTTSPVLTCGVLEGRIVRLEPLTPEHVPGLQLAAEDAATSPFATVPTPETVEDYVSRSLARRDTGAYAPFAQVEVATGRVVGHTAYLTPRWMPDGRLFAVEVGSSWLSPTARGTAINPAAKLLLLTQALEDWGVDRVDIKTDARNEVARGAIAALGATFEGVLHAWQPSLAPGEEGRTRDTAMFAITPQQWPGVRTRLAERIERRSTSSKG</sequence>
<reference evidence="2 3" key="1">
    <citation type="submission" date="2016-12" db="EMBL/GenBank/DDBJ databases">
        <title>Genomic comparison of strains in the 'Actinomyces naeslundii' group.</title>
        <authorList>
            <person name="Mughal S.R."/>
            <person name="Do T."/>
            <person name="Gilbert S.C."/>
            <person name="Witherden E.A."/>
            <person name="Didelot X."/>
            <person name="Beighton D."/>
        </authorList>
    </citation>
    <scope>NUCLEOTIDE SEQUENCE [LARGE SCALE GENOMIC DNA]</scope>
    <source>
        <strain evidence="2 3">G53E</strain>
    </source>
</reference>
<dbReference type="Pfam" id="PF13302">
    <property type="entry name" value="Acetyltransf_3"/>
    <property type="match status" value="1"/>
</dbReference>
<protein>
    <submittedName>
        <fullName evidence="2">GNAT family N-acetyltransferase</fullName>
    </submittedName>
</protein>
<gene>
    <name evidence="2" type="ORF">BKH15_11020</name>
</gene>
<organism evidence="2 3">
    <name type="scientific">Actinomyces oris</name>
    <dbReference type="NCBI Taxonomy" id="544580"/>
    <lineage>
        <taxon>Bacteria</taxon>
        <taxon>Bacillati</taxon>
        <taxon>Actinomycetota</taxon>
        <taxon>Actinomycetes</taxon>
        <taxon>Actinomycetales</taxon>
        <taxon>Actinomycetaceae</taxon>
        <taxon>Actinomyces</taxon>
    </lineage>
</organism>
<evidence type="ECO:0000259" key="1">
    <source>
        <dbReference type="PROSITE" id="PS51186"/>
    </source>
</evidence>
<accession>A0A1Q8X3Q9</accession>
<dbReference type="EMBL" id="MSKW01000024">
    <property type="protein sequence ID" value="OLO74972.1"/>
    <property type="molecule type" value="Genomic_DNA"/>
</dbReference>
<name>A0A1Q8X3Q9_9ACTO</name>
<comment type="caution">
    <text evidence="2">The sequence shown here is derived from an EMBL/GenBank/DDBJ whole genome shotgun (WGS) entry which is preliminary data.</text>
</comment>
<dbReference type="Proteomes" id="UP000186769">
    <property type="component" value="Unassembled WGS sequence"/>
</dbReference>
<keyword evidence="2" id="KW-0808">Transferase</keyword>
<dbReference type="Gene3D" id="3.40.630.30">
    <property type="match status" value="1"/>
</dbReference>
<dbReference type="SUPFAM" id="SSF55729">
    <property type="entry name" value="Acyl-CoA N-acyltransferases (Nat)"/>
    <property type="match status" value="1"/>
</dbReference>
<feature type="domain" description="N-acetyltransferase" evidence="1">
    <location>
        <begin position="27"/>
        <end position="190"/>
    </location>
</feature>
<evidence type="ECO:0000313" key="2">
    <source>
        <dbReference type="EMBL" id="OLO74972.1"/>
    </source>
</evidence>
<dbReference type="PANTHER" id="PTHR43610:SF1">
    <property type="entry name" value="N-ACETYLTRANSFERASE DOMAIN-CONTAINING PROTEIN"/>
    <property type="match status" value="1"/>
</dbReference>